<accession>V5SDV7</accession>
<dbReference type="HOGENOM" id="CLU_1989584_0_0_5"/>
<sequence>MSLFRIAIVLSLGVAVMPSDRAQQEELYTRAASAAHWTMTFCDRNGRTCEVSAGLWDAFLKKAEFAGKLVYDVALHTAGPEDTSLKAIPASSEGRGTLSPRDLEPDWRGAPQEHGI</sequence>
<dbReference type="PATRIC" id="fig|1029756.8.peg.2614"/>
<dbReference type="OrthoDB" id="7923950at2"/>
<proteinExistence type="predicted"/>
<dbReference type="STRING" id="1029756.W911_12595"/>
<dbReference type="Proteomes" id="UP000018542">
    <property type="component" value="Chromosome"/>
</dbReference>
<dbReference type="KEGG" id="hni:W911_12595"/>
<reference evidence="2 3" key="1">
    <citation type="journal article" date="2014" name="Genome Announc.">
        <title>Complete Genome Sequence of Hyphomicrobium nitrativorans Strain NL23, a Denitrifying Bacterium Isolated from Biofilm of a Methanol-Fed Denitrification System Treating Seawater at the Montreal Biodome.</title>
        <authorList>
            <person name="Martineau C."/>
            <person name="Villeneuve C."/>
            <person name="Mauffrey F."/>
            <person name="Villemur R."/>
        </authorList>
    </citation>
    <scope>NUCLEOTIDE SEQUENCE [LARGE SCALE GENOMIC DNA]</scope>
    <source>
        <strain evidence="2">NL23</strain>
    </source>
</reference>
<evidence type="ECO:0000313" key="2">
    <source>
        <dbReference type="EMBL" id="AHB49056.1"/>
    </source>
</evidence>
<dbReference type="AlphaFoldDB" id="V5SDV7"/>
<gene>
    <name evidence="2" type="ORF">W911_12595</name>
</gene>
<protein>
    <submittedName>
        <fullName evidence="2">Uncharacterized protein</fullName>
    </submittedName>
</protein>
<dbReference type="EMBL" id="CP006912">
    <property type="protein sequence ID" value="AHB49056.1"/>
    <property type="molecule type" value="Genomic_DNA"/>
</dbReference>
<evidence type="ECO:0000256" key="1">
    <source>
        <dbReference type="SAM" id="MobiDB-lite"/>
    </source>
</evidence>
<keyword evidence="3" id="KW-1185">Reference proteome</keyword>
<name>V5SDV7_9HYPH</name>
<dbReference type="RefSeq" id="WP_023787856.1">
    <property type="nucleotide sequence ID" value="NC_022997.1"/>
</dbReference>
<evidence type="ECO:0000313" key="3">
    <source>
        <dbReference type="Proteomes" id="UP000018542"/>
    </source>
</evidence>
<organism evidence="2 3">
    <name type="scientific">Hyphomicrobium nitrativorans NL23</name>
    <dbReference type="NCBI Taxonomy" id="1029756"/>
    <lineage>
        <taxon>Bacteria</taxon>
        <taxon>Pseudomonadati</taxon>
        <taxon>Pseudomonadota</taxon>
        <taxon>Alphaproteobacteria</taxon>
        <taxon>Hyphomicrobiales</taxon>
        <taxon>Hyphomicrobiaceae</taxon>
        <taxon>Hyphomicrobium</taxon>
    </lineage>
</organism>
<feature type="region of interest" description="Disordered" evidence="1">
    <location>
        <begin position="82"/>
        <end position="116"/>
    </location>
</feature>